<evidence type="ECO:0000313" key="6">
    <source>
        <dbReference type="EMBL" id="KAA8549717.1"/>
    </source>
</evidence>
<feature type="region of interest" description="Disordered" evidence="4">
    <location>
        <begin position="133"/>
        <end position="160"/>
    </location>
</feature>
<dbReference type="PANTHER" id="PTHR12542:SF17">
    <property type="entry name" value="EXOCYST SUBUNIT EXO70 FAMILY PROTEIN"/>
    <property type="match status" value="1"/>
</dbReference>
<dbReference type="FunFam" id="1.20.1280.170:FF:000003">
    <property type="entry name" value="Exocyst subunit Exo70 family protein"/>
    <property type="match status" value="1"/>
</dbReference>
<feature type="region of interest" description="Disordered" evidence="4">
    <location>
        <begin position="1"/>
        <end position="27"/>
    </location>
</feature>
<dbReference type="EMBL" id="CM018031">
    <property type="protein sequence ID" value="KAA8549717.1"/>
    <property type="molecule type" value="Genomic_DNA"/>
</dbReference>
<keyword evidence="3" id="KW-0268">Exocytosis</keyword>
<feature type="compositionally biased region" description="Low complexity" evidence="4">
    <location>
        <begin position="7"/>
        <end position="27"/>
    </location>
</feature>
<dbReference type="SUPFAM" id="SSF74788">
    <property type="entry name" value="Cullin repeat-like"/>
    <property type="match status" value="1"/>
</dbReference>
<evidence type="ECO:0000256" key="3">
    <source>
        <dbReference type="RuleBase" id="RU365026"/>
    </source>
</evidence>
<dbReference type="Pfam" id="PF20669">
    <property type="entry name" value="Exo70_N"/>
    <property type="match status" value="1"/>
</dbReference>
<evidence type="ECO:0000256" key="4">
    <source>
        <dbReference type="SAM" id="MobiDB-lite"/>
    </source>
</evidence>
<keyword evidence="7" id="KW-1185">Reference proteome</keyword>
<keyword evidence="3" id="KW-0653">Protein transport</keyword>
<dbReference type="Proteomes" id="UP000325577">
    <property type="component" value="Linkage Group LG0"/>
</dbReference>
<dbReference type="OrthoDB" id="1922221at2759"/>
<proteinExistence type="inferred from homology"/>
<dbReference type="Gene3D" id="1.20.1280.170">
    <property type="entry name" value="Exocyst complex component Exo70"/>
    <property type="match status" value="1"/>
</dbReference>
<accession>A0A5J5C748</accession>
<comment type="similarity">
    <text evidence="1 3">Belongs to the EXO70 family.</text>
</comment>
<dbReference type="GO" id="GO:0015031">
    <property type="term" value="P:protein transport"/>
    <property type="evidence" value="ECO:0007669"/>
    <property type="project" value="UniProtKB-KW"/>
</dbReference>
<comment type="function">
    <text evidence="3">Component of the exocyst complex.</text>
</comment>
<keyword evidence="2 3" id="KW-0813">Transport</keyword>
<evidence type="ECO:0000256" key="1">
    <source>
        <dbReference type="ARBA" id="ARBA00006756"/>
    </source>
</evidence>
<dbReference type="AlphaFoldDB" id="A0A5J5C748"/>
<feature type="compositionally biased region" description="Low complexity" evidence="4">
    <location>
        <begin position="137"/>
        <end position="152"/>
    </location>
</feature>
<reference evidence="6 7" key="1">
    <citation type="submission" date="2019-09" db="EMBL/GenBank/DDBJ databases">
        <title>A chromosome-level genome assembly of the Chinese tupelo Nyssa sinensis.</title>
        <authorList>
            <person name="Yang X."/>
            <person name="Kang M."/>
            <person name="Yang Y."/>
            <person name="Xiong H."/>
            <person name="Wang M."/>
            <person name="Zhang Z."/>
            <person name="Wang Z."/>
            <person name="Wu H."/>
            <person name="Ma T."/>
            <person name="Liu J."/>
            <person name="Xi Z."/>
        </authorList>
    </citation>
    <scope>NUCLEOTIDE SEQUENCE [LARGE SCALE GENOMIC DNA]</scope>
    <source>
        <strain evidence="6">J267</strain>
        <tissue evidence="6">Leaf</tissue>
    </source>
</reference>
<dbReference type="Pfam" id="PF03081">
    <property type="entry name" value="Exo70_C"/>
    <property type="match status" value="1"/>
</dbReference>
<sequence length="625" mass="70363">MRTVFFSSSKQSSPSHSRASSPLRSAAASPLTHHHTFTASMMEENLEIAEAIITKWDVEASTYSKVASLFAEDRREAKEFLRSVKELQNAMHFFLSENSSSEKLIGAQNLMQIAMKRLEKEFYQILSTNRNDLDPESVSSRSSRASARSSTSDFEDDASEDELQVAGNSISEVESVSEIAMSDLKAIANCMISSGYGKECVKIYKIIRKSIVDESLYYLGVERLSHAQIQKMDWDVLQLKIKNWLNAAKIAVKTLFHSERILCDHIFSVSEKIKESCFAEISKENGITLFAFPELVAKCKNSPEKMFRILDLYESIADLWAEIESIFSFESTSAVRSQAVASLVKLGEAVRIMLSDFETAIQKDSSKSPVPGGGVHPLTRYVMNYVVFLADYSGILSDIVADWPLSVQSPLPESYFSSPGSDDSPTSPISIRLAWLILVLLCKLDGKAQLYKDVSLSYLFLANNLNYVVSKVGTSNLKLLLGDDWLMKHGTKVRQYAANYERMGWSKVMSSLPENLAANISPEAAKECFKKFNSTFEEAYRKQTSWIITDPKLRDEIKISVAKKLVPLYQEFYEKYGMLFRRDVGVESKNKEENPKIVINMGVEKKRREDESNVDMSRTISQTGI</sequence>
<dbReference type="GO" id="GO:0000145">
    <property type="term" value="C:exocyst"/>
    <property type="evidence" value="ECO:0007669"/>
    <property type="project" value="InterPro"/>
</dbReference>
<dbReference type="PANTHER" id="PTHR12542">
    <property type="entry name" value="EXOCYST COMPLEX PROTEIN EXO70"/>
    <property type="match status" value="1"/>
</dbReference>
<evidence type="ECO:0000256" key="2">
    <source>
        <dbReference type="ARBA" id="ARBA00022448"/>
    </source>
</evidence>
<dbReference type="GO" id="GO:0005546">
    <property type="term" value="F:phosphatidylinositol-4,5-bisphosphate binding"/>
    <property type="evidence" value="ECO:0007669"/>
    <property type="project" value="InterPro"/>
</dbReference>
<evidence type="ECO:0000313" key="7">
    <source>
        <dbReference type="Proteomes" id="UP000325577"/>
    </source>
</evidence>
<protein>
    <recommendedName>
        <fullName evidence="3">Exocyst subunit Exo70 family protein</fullName>
    </recommendedName>
</protein>
<gene>
    <name evidence="6" type="ORF">F0562_001265</name>
</gene>
<dbReference type="GO" id="GO:0006887">
    <property type="term" value="P:exocytosis"/>
    <property type="evidence" value="ECO:0007669"/>
    <property type="project" value="UniProtKB-KW"/>
</dbReference>
<evidence type="ECO:0000259" key="5">
    <source>
        <dbReference type="Pfam" id="PF03081"/>
    </source>
</evidence>
<dbReference type="InterPro" id="IPR004140">
    <property type="entry name" value="Exo70"/>
</dbReference>
<organism evidence="6 7">
    <name type="scientific">Nyssa sinensis</name>
    <dbReference type="NCBI Taxonomy" id="561372"/>
    <lineage>
        <taxon>Eukaryota</taxon>
        <taxon>Viridiplantae</taxon>
        <taxon>Streptophyta</taxon>
        <taxon>Embryophyta</taxon>
        <taxon>Tracheophyta</taxon>
        <taxon>Spermatophyta</taxon>
        <taxon>Magnoliopsida</taxon>
        <taxon>eudicotyledons</taxon>
        <taxon>Gunneridae</taxon>
        <taxon>Pentapetalae</taxon>
        <taxon>asterids</taxon>
        <taxon>Cornales</taxon>
        <taxon>Nyssaceae</taxon>
        <taxon>Nyssa</taxon>
    </lineage>
</organism>
<dbReference type="InterPro" id="IPR046364">
    <property type="entry name" value="Exo70_C"/>
</dbReference>
<dbReference type="InterPro" id="IPR016159">
    <property type="entry name" value="Cullin_repeat-like_dom_sf"/>
</dbReference>
<name>A0A5J5C748_9ASTE</name>
<feature type="domain" description="Exocyst complex subunit Exo70 C-terminal" evidence="5">
    <location>
        <begin position="242"/>
        <end position="580"/>
    </location>
</feature>